<gene>
    <name evidence="2" type="ORF">VIS19158_09882</name>
</gene>
<dbReference type="InterPro" id="IPR002559">
    <property type="entry name" value="Transposase_11"/>
</dbReference>
<organism evidence="2 3">
    <name type="scientific">Vibrio scophthalmi LMG 19158</name>
    <dbReference type="NCBI Taxonomy" id="870967"/>
    <lineage>
        <taxon>Bacteria</taxon>
        <taxon>Pseudomonadati</taxon>
        <taxon>Pseudomonadota</taxon>
        <taxon>Gammaproteobacteria</taxon>
        <taxon>Vibrionales</taxon>
        <taxon>Vibrionaceae</taxon>
        <taxon>Vibrio</taxon>
    </lineage>
</organism>
<comment type="caution">
    <text evidence="2">The sequence shown here is derived from an EMBL/GenBank/DDBJ whole genome shotgun (WGS) entry which is preliminary data.</text>
</comment>
<dbReference type="eggNOG" id="COG5433">
    <property type="taxonomic scope" value="Bacteria"/>
</dbReference>
<dbReference type="PANTHER" id="PTHR30298:SF0">
    <property type="entry name" value="PROTEIN YBFL-RELATED"/>
    <property type="match status" value="1"/>
</dbReference>
<dbReference type="PANTHER" id="PTHR30298">
    <property type="entry name" value="H REPEAT-ASSOCIATED PREDICTED TRANSPOSASE"/>
    <property type="match status" value="1"/>
</dbReference>
<accession>F9RR16</accession>
<dbReference type="Pfam" id="PF01609">
    <property type="entry name" value="DDE_Tnp_1"/>
    <property type="match status" value="1"/>
</dbReference>
<reference evidence="2 3" key="1">
    <citation type="journal article" date="2012" name="Int. J. Syst. Evol. Microbiol.">
        <title>Vibrio caribbeanicus sp. nov., isolated from the marine sponge Scleritoderma cyanea.</title>
        <authorList>
            <person name="Hoffmann M."/>
            <person name="Monday S.R."/>
            <person name="Allard M.W."/>
            <person name="Strain E.A."/>
            <person name="Whittaker P."/>
            <person name="Naum M."/>
            <person name="McCarthy P.J."/>
            <person name="Lopez J.V."/>
            <person name="Fischer M."/>
            <person name="Brown E.W."/>
        </authorList>
    </citation>
    <scope>NUCLEOTIDE SEQUENCE [LARGE SCALE GENOMIC DNA]</scope>
    <source>
        <strain evidence="2 3">LMG 19158</strain>
    </source>
</reference>
<dbReference type="GO" id="GO:0003677">
    <property type="term" value="F:DNA binding"/>
    <property type="evidence" value="ECO:0007669"/>
    <property type="project" value="InterPro"/>
</dbReference>
<dbReference type="GO" id="GO:0004803">
    <property type="term" value="F:transposase activity"/>
    <property type="evidence" value="ECO:0007669"/>
    <property type="project" value="InterPro"/>
</dbReference>
<evidence type="ECO:0000313" key="2">
    <source>
        <dbReference type="EMBL" id="EGU33602.1"/>
    </source>
</evidence>
<dbReference type="InterPro" id="IPR051698">
    <property type="entry name" value="Transposase_11-like"/>
</dbReference>
<dbReference type="InterPro" id="IPR047647">
    <property type="entry name" value="ISAs1_transpos"/>
</dbReference>
<evidence type="ECO:0000259" key="1">
    <source>
        <dbReference type="Pfam" id="PF01609"/>
    </source>
</evidence>
<dbReference type="AlphaFoldDB" id="F9RR16"/>
<feature type="domain" description="Transposase IS4-like" evidence="1">
    <location>
        <begin position="33"/>
        <end position="146"/>
    </location>
</feature>
<evidence type="ECO:0000313" key="3">
    <source>
        <dbReference type="Proteomes" id="UP000004349"/>
    </source>
</evidence>
<dbReference type="EMBL" id="AFWE01000175">
    <property type="protein sequence ID" value="EGU33602.1"/>
    <property type="molecule type" value="Genomic_DNA"/>
</dbReference>
<sequence length="217" mass="24703">MARIIGLVDPDEFSLCFTRWCNEVQHEKLLETIHIAIDGKSLKGTYDNREKKCLTHMVNAYSFDTGLVFGQLITSSKSNEITTIQELLKLLRVKGRVISLDAMGCQCSIAELIVDRKGDYVISVKDNQPSLHKVFTDNFSLGQLSDYSEYAYEEEEIGKRGRKVLRSYIVILFTEKFGDFTVKWKGLKSLCVAATYQQKKGDDSRSVGIRYFISSKK</sequence>
<name>F9RR16_9VIBR</name>
<proteinExistence type="predicted"/>
<protein>
    <submittedName>
        <fullName evidence="2">Putative transposase yncI</fullName>
    </submittedName>
</protein>
<dbReference type="Proteomes" id="UP000004349">
    <property type="component" value="Unassembled WGS sequence"/>
</dbReference>
<dbReference type="GO" id="GO:0006313">
    <property type="term" value="P:DNA transposition"/>
    <property type="evidence" value="ECO:0007669"/>
    <property type="project" value="InterPro"/>
</dbReference>
<dbReference type="NCBIfam" id="NF033564">
    <property type="entry name" value="transpos_ISAs1"/>
    <property type="match status" value="1"/>
</dbReference>